<accession>A0ABN2W3X0</accession>
<dbReference type="Pfam" id="PF00067">
    <property type="entry name" value="p450"/>
    <property type="match status" value="1"/>
</dbReference>
<comment type="caution">
    <text evidence="3">The sequence shown here is derived from an EMBL/GenBank/DDBJ whole genome shotgun (WGS) entry which is preliminary data.</text>
</comment>
<evidence type="ECO:0000313" key="4">
    <source>
        <dbReference type="Proteomes" id="UP001500016"/>
    </source>
</evidence>
<proteinExistence type="inferred from homology"/>
<reference evidence="3 4" key="1">
    <citation type="journal article" date="2019" name="Int. J. Syst. Evol. Microbiol.">
        <title>The Global Catalogue of Microorganisms (GCM) 10K type strain sequencing project: providing services to taxonomists for standard genome sequencing and annotation.</title>
        <authorList>
            <consortium name="The Broad Institute Genomics Platform"/>
            <consortium name="The Broad Institute Genome Sequencing Center for Infectious Disease"/>
            <person name="Wu L."/>
            <person name="Ma J."/>
        </authorList>
    </citation>
    <scope>NUCLEOTIDE SEQUENCE [LARGE SCALE GENOMIC DNA]</scope>
    <source>
        <strain evidence="3 4">JCM 15478</strain>
    </source>
</reference>
<comment type="similarity">
    <text evidence="1 2">Belongs to the cytochrome P450 family.</text>
</comment>
<dbReference type="InterPro" id="IPR001128">
    <property type="entry name" value="Cyt_P450"/>
</dbReference>
<evidence type="ECO:0000313" key="3">
    <source>
        <dbReference type="EMBL" id="GAA2082501.1"/>
    </source>
</evidence>
<name>A0ABN2W3X0_9ACTN</name>
<dbReference type="Gene3D" id="1.10.630.10">
    <property type="entry name" value="Cytochrome P450"/>
    <property type="match status" value="1"/>
</dbReference>
<dbReference type="PROSITE" id="PS00086">
    <property type="entry name" value="CYTOCHROME_P450"/>
    <property type="match status" value="1"/>
</dbReference>
<keyword evidence="2" id="KW-0503">Monooxygenase</keyword>
<dbReference type="PRINTS" id="PR00359">
    <property type="entry name" value="BP450"/>
</dbReference>
<dbReference type="SUPFAM" id="SSF48264">
    <property type="entry name" value="Cytochrome P450"/>
    <property type="match status" value="1"/>
</dbReference>
<dbReference type="RefSeq" id="WP_344530468.1">
    <property type="nucleotide sequence ID" value="NZ_BAAAPE010000011.1"/>
</dbReference>
<keyword evidence="2" id="KW-0479">Metal-binding</keyword>
<keyword evidence="4" id="KW-1185">Reference proteome</keyword>
<keyword evidence="2" id="KW-0349">Heme</keyword>
<dbReference type="PANTHER" id="PTHR46696">
    <property type="entry name" value="P450, PUTATIVE (EUROFUNG)-RELATED"/>
    <property type="match status" value="1"/>
</dbReference>
<dbReference type="Proteomes" id="UP001500016">
    <property type="component" value="Unassembled WGS sequence"/>
</dbReference>
<dbReference type="CDD" id="cd11037">
    <property type="entry name" value="CYP199A2-like"/>
    <property type="match status" value="1"/>
</dbReference>
<dbReference type="InterPro" id="IPR017972">
    <property type="entry name" value="Cyt_P450_CS"/>
</dbReference>
<dbReference type="InterPro" id="IPR002397">
    <property type="entry name" value="Cyt_P450_B"/>
</dbReference>
<dbReference type="PANTHER" id="PTHR46696:SF1">
    <property type="entry name" value="CYTOCHROME P450 YJIB-RELATED"/>
    <property type="match status" value="1"/>
</dbReference>
<evidence type="ECO:0000256" key="1">
    <source>
        <dbReference type="ARBA" id="ARBA00010617"/>
    </source>
</evidence>
<evidence type="ECO:0000256" key="2">
    <source>
        <dbReference type="RuleBase" id="RU000461"/>
    </source>
</evidence>
<keyword evidence="2" id="KW-0408">Iron</keyword>
<protein>
    <submittedName>
        <fullName evidence="3">Cytochrome P450</fullName>
    </submittedName>
</protein>
<sequence>MSAIPVPVSDVDLYTPEARADPYALYAELRALGPVVWLSRYGLYALPRYREVRAALVDWRTFSSARGVFVDPGMNEQLEGITLCSDPPEHTEMRAVLGRPLRQDRMRDVTPTIEAEAERIVAELVARGRFDAATELAEHLPMAVVSDLVGLPDRGRAKMLEWAAAMWDMQGPADERFARAAPVVEEFMDFVAHEAVPGRIAPDGWAAHLHEAADRGELAREKCPGLMLDYVTPSLDTTILAITNTIALFAAHPDQWDLLRADRTLIPHAINESLRLESPVPQFSRVLTEDHEIDGAVLPEGSRVALLYGSANRDERHYADPERFDITRRPSDHLAFGRGEHVCVGMHLARLEMGTLLDRLADRVSRFETVASTPMINNGLRGLERLDVAVRTAE</sequence>
<keyword evidence="2" id="KW-0560">Oxidoreductase</keyword>
<dbReference type="InterPro" id="IPR036396">
    <property type="entry name" value="Cyt_P450_sf"/>
</dbReference>
<organism evidence="3 4">
    <name type="scientific">Streptomyces albiaxialis</name>
    <dbReference type="NCBI Taxonomy" id="329523"/>
    <lineage>
        <taxon>Bacteria</taxon>
        <taxon>Bacillati</taxon>
        <taxon>Actinomycetota</taxon>
        <taxon>Actinomycetes</taxon>
        <taxon>Kitasatosporales</taxon>
        <taxon>Streptomycetaceae</taxon>
        <taxon>Streptomyces</taxon>
    </lineage>
</organism>
<gene>
    <name evidence="3" type="ORF">GCM10009801_42290</name>
</gene>
<dbReference type="EMBL" id="BAAAPE010000011">
    <property type="protein sequence ID" value="GAA2082501.1"/>
    <property type="molecule type" value="Genomic_DNA"/>
</dbReference>